<dbReference type="SMART" id="SM00422">
    <property type="entry name" value="HTH_MERR"/>
    <property type="match status" value="1"/>
</dbReference>
<name>A0A7Y0HC32_9GAMM</name>
<dbReference type="SUPFAM" id="SSF46955">
    <property type="entry name" value="Putative DNA-binding domain"/>
    <property type="match status" value="1"/>
</dbReference>
<dbReference type="EMBL" id="JABBMT010000011">
    <property type="protein sequence ID" value="NMM41003.1"/>
    <property type="molecule type" value="Genomic_DNA"/>
</dbReference>
<proteinExistence type="predicted"/>
<gene>
    <name evidence="3" type="primary">zntR</name>
    <name evidence="3" type="ORF">HHO47_09270</name>
</gene>
<dbReference type="PROSITE" id="PS50937">
    <property type="entry name" value="HTH_MERR_2"/>
    <property type="match status" value="1"/>
</dbReference>
<organism evidence="3 4">
    <name type="scientific">Pseudoalteromonas arctica</name>
    <dbReference type="NCBI Taxonomy" id="394751"/>
    <lineage>
        <taxon>Bacteria</taxon>
        <taxon>Pseudomonadati</taxon>
        <taxon>Pseudomonadota</taxon>
        <taxon>Gammaproteobacteria</taxon>
        <taxon>Alteromonadales</taxon>
        <taxon>Pseudoalteromonadaceae</taxon>
        <taxon>Pseudoalteromonas</taxon>
    </lineage>
</organism>
<dbReference type="PRINTS" id="PR00040">
    <property type="entry name" value="HTHMERR"/>
</dbReference>
<protein>
    <submittedName>
        <fullName evidence="3">Zn(2+)-responsive transcriptional regulator</fullName>
    </submittedName>
</protein>
<dbReference type="CDD" id="cd04770">
    <property type="entry name" value="HTH_HMRTR"/>
    <property type="match status" value="1"/>
</dbReference>
<evidence type="ECO:0000313" key="4">
    <source>
        <dbReference type="Proteomes" id="UP000570493"/>
    </source>
</evidence>
<evidence type="ECO:0000259" key="2">
    <source>
        <dbReference type="PROSITE" id="PS50937"/>
    </source>
</evidence>
<dbReference type="NCBIfam" id="NF007069">
    <property type="entry name" value="PRK09514.1"/>
    <property type="match status" value="1"/>
</dbReference>
<accession>A0A7Y0HC32</accession>
<dbReference type="AlphaFoldDB" id="A0A7Y0HC32"/>
<dbReference type="RefSeq" id="WP_169020041.1">
    <property type="nucleotide sequence ID" value="NZ_JABBMT010000011.1"/>
</dbReference>
<dbReference type="GO" id="GO:0003700">
    <property type="term" value="F:DNA-binding transcription factor activity"/>
    <property type="evidence" value="ECO:0007669"/>
    <property type="project" value="InterPro"/>
</dbReference>
<dbReference type="PROSITE" id="PS00552">
    <property type="entry name" value="HTH_MERR_1"/>
    <property type="match status" value="1"/>
</dbReference>
<evidence type="ECO:0000313" key="3">
    <source>
        <dbReference type="EMBL" id="NMM41003.1"/>
    </source>
</evidence>
<dbReference type="Pfam" id="PF13411">
    <property type="entry name" value="MerR_1"/>
    <property type="match status" value="1"/>
</dbReference>
<dbReference type="PANTHER" id="PTHR30204">
    <property type="entry name" value="REDOX-CYCLING DRUG-SENSING TRANSCRIPTIONAL ACTIVATOR SOXR"/>
    <property type="match status" value="1"/>
</dbReference>
<comment type="caution">
    <text evidence="3">The sequence shown here is derived from an EMBL/GenBank/DDBJ whole genome shotgun (WGS) entry which is preliminary data.</text>
</comment>
<dbReference type="Proteomes" id="UP000570493">
    <property type="component" value="Unassembled WGS sequence"/>
</dbReference>
<dbReference type="PANTHER" id="PTHR30204:SF92">
    <property type="entry name" value="HTH-TYPE TRANSCRIPTIONAL REGULATOR ZNTR"/>
    <property type="match status" value="1"/>
</dbReference>
<reference evidence="3" key="1">
    <citation type="submission" date="2020-04" db="EMBL/GenBank/DDBJ databases">
        <title>Genome Sequencing for Pseudoaltermonas arctica.</title>
        <authorList>
            <person name="Elkins N.S."/>
        </authorList>
    </citation>
    <scope>NUCLEOTIDE SEQUENCE [LARGE SCALE GENOMIC DNA]</scope>
    <source>
        <strain evidence="3">NEC-BIFX-2020_0012</strain>
    </source>
</reference>
<feature type="domain" description="HTH merR-type" evidence="2">
    <location>
        <begin position="1"/>
        <end position="69"/>
    </location>
</feature>
<dbReference type="InterPro" id="IPR047057">
    <property type="entry name" value="MerR_fam"/>
</dbReference>
<dbReference type="GO" id="GO:0003677">
    <property type="term" value="F:DNA binding"/>
    <property type="evidence" value="ECO:0007669"/>
    <property type="project" value="UniProtKB-KW"/>
</dbReference>
<keyword evidence="1" id="KW-0238">DNA-binding</keyword>
<keyword evidence="4" id="KW-1185">Reference proteome</keyword>
<evidence type="ECO:0000256" key="1">
    <source>
        <dbReference type="ARBA" id="ARBA00023125"/>
    </source>
</evidence>
<dbReference type="Gene3D" id="1.10.1660.10">
    <property type="match status" value="1"/>
</dbReference>
<dbReference type="InterPro" id="IPR000551">
    <property type="entry name" value="MerR-type_HTH_dom"/>
</dbReference>
<sequence>MKIGEFANQLGVSTDTLRYYEKHNLLTLSNRTGSGYRDYGEVELKQMKFILRAKNVGFSLAEIKELLQIKFKKHQHSCHEVKDLTLQKRDLVAERIAELTRFHQSLSVLADKCCGGQEPADNCSILTTLEDIDGLTQ</sequence>
<dbReference type="InterPro" id="IPR009061">
    <property type="entry name" value="DNA-bd_dom_put_sf"/>
</dbReference>